<evidence type="ECO:0000313" key="7">
    <source>
        <dbReference type="Proteomes" id="UP000217895"/>
    </source>
</evidence>
<keyword evidence="7" id="KW-1185">Reference proteome</keyword>
<organism evidence="6 7">
    <name type="scientific">Leptolyngbya boryana NIES-2135</name>
    <dbReference type="NCBI Taxonomy" id="1973484"/>
    <lineage>
        <taxon>Bacteria</taxon>
        <taxon>Bacillati</taxon>
        <taxon>Cyanobacteriota</taxon>
        <taxon>Cyanophyceae</taxon>
        <taxon>Leptolyngbyales</taxon>
        <taxon>Leptolyngbyaceae</taxon>
        <taxon>Leptolyngbya group</taxon>
        <taxon>Leptolyngbya</taxon>
    </lineage>
</organism>
<dbReference type="GO" id="GO:0030272">
    <property type="term" value="F:5-formyltetrahydrofolate cyclo-ligase activity"/>
    <property type="evidence" value="ECO:0007669"/>
    <property type="project" value="UniProtKB-EC"/>
</dbReference>
<evidence type="ECO:0000256" key="5">
    <source>
        <dbReference type="RuleBase" id="RU361279"/>
    </source>
</evidence>
<keyword evidence="6" id="KW-0436">Ligase</keyword>
<name>A0A1Z4JM95_LEPBY</name>
<keyword evidence="2 4" id="KW-0547">Nucleotide-binding</keyword>
<evidence type="ECO:0000256" key="2">
    <source>
        <dbReference type="ARBA" id="ARBA00022741"/>
    </source>
</evidence>
<evidence type="ECO:0000256" key="1">
    <source>
        <dbReference type="ARBA" id="ARBA00010638"/>
    </source>
</evidence>
<comment type="catalytic activity">
    <reaction evidence="5">
        <text>(6S)-5-formyl-5,6,7,8-tetrahydrofolate + ATP = (6R)-5,10-methenyltetrahydrofolate + ADP + phosphate</text>
        <dbReference type="Rhea" id="RHEA:10488"/>
        <dbReference type="ChEBI" id="CHEBI:30616"/>
        <dbReference type="ChEBI" id="CHEBI:43474"/>
        <dbReference type="ChEBI" id="CHEBI:57455"/>
        <dbReference type="ChEBI" id="CHEBI:57457"/>
        <dbReference type="ChEBI" id="CHEBI:456216"/>
        <dbReference type="EC" id="6.3.3.2"/>
    </reaction>
</comment>
<feature type="binding site" evidence="4">
    <location>
        <begin position="123"/>
        <end position="131"/>
    </location>
    <ligand>
        <name>ATP</name>
        <dbReference type="ChEBI" id="CHEBI:30616"/>
    </ligand>
</feature>
<accession>A0A1Z4JM95</accession>
<dbReference type="GO" id="GO:0035999">
    <property type="term" value="P:tetrahydrofolate interconversion"/>
    <property type="evidence" value="ECO:0007669"/>
    <property type="project" value="TreeGrafter"/>
</dbReference>
<dbReference type="EC" id="6.3.3.2" evidence="5"/>
<dbReference type="GO" id="GO:0009396">
    <property type="term" value="P:folic acid-containing compound biosynthetic process"/>
    <property type="evidence" value="ECO:0007669"/>
    <property type="project" value="TreeGrafter"/>
</dbReference>
<dbReference type="GO" id="GO:0005524">
    <property type="term" value="F:ATP binding"/>
    <property type="evidence" value="ECO:0007669"/>
    <property type="project" value="UniProtKB-KW"/>
</dbReference>
<protein>
    <recommendedName>
        <fullName evidence="5">5-formyltetrahydrofolate cyclo-ligase</fullName>
        <ecNumber evidence="5">6.3.3.2</ecNumber>
    </recommendedName>
</protein>
<comment type="cofactor">
    <cofactor evidence="5">
        <name>Mg(2+)</name>
        <dbReference type="ChEBI" id="CHEBI:18420"/>
    </cofactor>
</comment>
<dbReference type="Proteomes" id="UP000217895">
    <property type="component" value="Chromosome"/>
</dbReference>
<evidence type="ECO:0000256" key="4">
    <source>
        <dbReference type="PIRSR" id="PIRSR006806-1"/>
    </source>
</evidence>
<gene>
    <name evidence="6" type="ORF">NIES2135_46910</name>
</gene>
<feature type="binding site" evidence="4">
    <location>
        <begin position="3"/>
        <end position="7"/>
    </location>
    <ligand>
        <name>ATP</name>
        <dbReference type="ChEBI" id="CHEBI:30616"/>
    </ligand>
</feature>
<evidence type="ECO:0000313" key="6">
    <source>
        <dbReference type="EMBL" id="BAY57820.1"/>
    </source>
</evidence>
<keyword evidence="3 4" id="KW-0067">ATP-binding</keyword>
<sequence length="182" mass="20981">MNKSDLRKIYLQKRLSLSQVEWKSKSHEIVEHLKISELVRSSQTILSYCSFRQEPDLSELLTLPKIWGLPRCVDQSLFWHVAGNLRSGKFGIQEPDPDSPQINVSEVDLILVPCVMCDRKGYRLGYGGGFYDRLFSQPEWREKKAIGILFDFAVVDEFAIDEWDQPLNAICTESGLYSQLNH</sequence>
<dbReference type="InterPro" id="IPR002698">
    <property type="entry name" value="FTHF_cligase"/>
</dbReference>
<keyword evidence="5" id="KW-0479">Metal-binding</keyword>
<reference evidence="6 7" key="1">
    <citation type="submission" date="2017-06" db="EMBL/GenBank/DDBJ databases">
        <title>Genome sequencing of cyanobaciteial culture collection at National Institute for Environmental Studies (NIES).</title>
        <authorList>
            <person name="Hirose Y."/>
            <person name="Shimura Y."/>
            <person name="Fujisawa T."/>
            <person name="Nakamura Y."/>
            <person name="Kawachi M."/>
        </authorList>
    </citation>
    <scope>NUCLEOTIDE SEQUENCE [LARGE SCALE GENOMIC DNA]</scope>
    <source>
        <strain evidence="6 7">NIES-2135</strain>
    </source>
</reference>
<dbReference type="Gene3D" id="3.40.50.10420">
    <property type="entry name" value="NagB/RpiA/CoA transferase-like"/>
    <property type="match status" value="1"/>
</dbReference>
<comment type="similarity">
    <text evidence="1 5">Belongs to the 5-formyltetrahydrofolate cyclo-ligase family.</text>
</comment>
<keyword evidence="5" id="KW-0460">Magnesium</keyword>
<dbReference type="AlphaFoldDB" id="A0A1Z4JM95"/>
<dbReference type="InterPro" id="IPR037171">
    <property type="entry name" value="NagB/RpiA_transferase-like"/>
</dbReference>
<dbReference type="NCBIfam" id="TIGR02727">
    <property type="entry name" value="MTHFS_bact"/>
    <property type="match status" value="1"/>
</dbReference>
<dbReference type="PANTHER" id="PTHR23407">
    <property type="entry name" value="ATPASE INHIBITOR/5-FORMYLTETRAHYDROFOLATE CYCLO-LIGASE"/>
    <property type="match status" value="1"/>
</dbReference>
<proteinExistence type="inferred from homology"/>
<dbReference type="InterPro" id="IPR024185">
    <property type="entry name" value="FTHF_cligase-like_sf"/>
</dbReference>
<dbReference type="SUPFAM" id="SSF100950">
    <property type="entry name" value="NagB/RpiA/CoA transferase-like"/>
    <property type="match status" value="1"/>
</dbReference>
<dbReference type="Pfam" id="PF01812">
    <property type="entry name" value="5-FTHF_cyc-lig"/>
    <property type="match status" value="1"/>
</dbReference>
<dbReference type="PANTHER" id="PTHR23407:SF1">
    <property type="entry name" value="5-FORMYLTETRAHYDROFOLATE CYCLO-LIGASE"/>
    <property type="match status" value="1"/>
</dbReference>
<dbReference type="EMBL" id="AP018203">
    <property type="protein sequence ID" value="BAY57820.1"/>
    <property type="molecule type" value="Genomic_DNA"/>
</dbReference>
<dbReference type="GO" id="GO:0046872">
    <property type="term" value="F:metal ion binding"/>
    <property type="evidence" value="ECO:0007669"/>
    <property type="project" value="UniProtKB-KW"/>
</dbReference>
<dbReference type="PIRSF" id="PIRSF006806">
    <property type="entry name" value="FTHF_cligase"/>
    <property type="match status" value="1"/>
</dbReference>
<feature type="binding site" evidence="4">
    <location>
        <position position="54"/>
    </location>
    <ligand>
        <name>substrate</name>
    </ligand>
</feature>
<evidence type="ECO:0000256" key="3">
    <source>
        <dbReference type="ARBA" id="ARBA00022840"/>
    </source>
</evidence>